<comment type="caution">
    <text evidence="2">The sequence shown here is derived from an EMBL/GenBank/DDBJ whole genome shotgun (WGS) entry which is preliminary data.</text>
</comment>
<gene>
    <name evidence="2" type="ORF">BWK73_31385</name>
</gene>
<feature type="transmembrane region" description="Helical" evidence="1">
    <location>
        <begin position="64"/>
        <end position="85"/>
    </location>
</feature>
<dbReference type="Proteomes" id="UP000192491">
    <property type="component" value="Unassembled WGS sequence"/>
</dbReference>
<name>A0A1Y1QI55_9GAMM</name>
<dbReference type="EMBL" id="MTEJ01000253">
    <property type="protein sequence ID" value="OQX06245.1"/>
    <property type="molecule type" value="Genomic_DNA"/>
</dbReference>
<evidence type="ECO:0000313" key="3">
    <source>
        <dbReference type="Proteomes" id="UP000192491"/>
    </source>
</evidence>
<accession>A0A1Y1QI55</accession>
<feature type="transmembrane region" description="Helical" evidence="1">
    <location>
        <begin position="204"/>
        <end position="229"/>
    </location>
</feature>
<proteinExistence type="predicted"/>
<feature type="transmembrane region" description="Helical" evidence="1">
    <location>
        <begin position="38"/>
        <end position="58"/>
    </location>
</feature>
<dbReference type="AlphaFoldDB" id="A0A1Y1QI55"/>
<feature type="transmembrane region" description="Helical" evidence="1">
    <location>
        <begin position="348"/>
        <end position="372"/>
    </location>
</feature>
<keyword evidence="1" id="KW-0812">Transmembrane</keyword>
<protein>
    <recommendedName>
        <fullName evidence="4">DUF4129 domain-containing protein</fullName>
    </recommendedName>
</protein>
<evidence type="ECO:0000313" key="2">
    <source>
        <dbReference type="EMBL" id="OQX06245.1"/>
    </source>
</evidence>
<keyword evidence="1" id="KW-0472">Membrane</keyword>
<reference evidence="2 3" key="1">
    <citation type="submission" date="2017-01" db="EMBL/GenBank/DDBJ databases">
        <title>Novel large sulfur bacteria in the metagenomes of groundwater-fed chemosynthetic microbial mats in the Lake Huron basin.</title>
        <authorList>
            <person name="Sharrar A.M."/>
            <person name="Flood B.E."/>
            <person name="Bailey J.V."/>
            <person name="Jones D.S."/>
            <person name="Biddanda B."/>
            <person name="Ruberg S.A."/>
            <person name="Marcus D.N."/>
            <person name="Dick G.J."/>
        </authorList>
    </citation>
    <scope>NUCLEOTIDE SEQUENCE [LARGE SCALE GENOMIC DNA]</scope>
    <source>
        <strain evidence="2">A8</strain>
    </source>
</reference>
<organism evidence="2 3">
    <name type="scientific">Thiothrix lacustris</name>
    <dbReference type="NCBI Taxonomy" id="525917"/>
    <lineage>
        <taxon>Bacteria</taxon>
        <taxon>Pseudomonadati</taxon>
        <taxon>Pseudomonadota</taxon>
        <taxon>Gammaproteobacteria</taxon>
        <taxon>Thiotrichales</taxon>
        <taxon>Thiotrichaceae</taxon>
        <taxon>Thiothrix</taxon>
    </lineage>
</organism>
<feature type="transmembrane region" description="Helical" evidence="1">
    <location>
        <begin position="157"/>
        <end position="182"/>
    </location>
</feature>
<feature type="transmembrane region" description="Helical" evidence="1">
    <location>
        <begin position="261"/>
        <end position="279"/>
    </location>
</feature>
<keyword evidence="1" id="KW-1133">Transmembrane helix</keyword>
<evidence type="ECO:0000256" key="1">
    <source>
        <dbReference type="SAM" id="Phobius"/>
    </source>
</evidence>
<sequence length="513" mass="58238">MGEGVRVQLNDITTQIRLRSTWESTDLGLAMVQHNWRLIYPIWTLLLVGFALVVWLLMPVDYLIYAPMLLWWFKPVFDRILLLILSRQLFNQPVSAAQVMTALPALLRNSGLLSALTWRRFSFSRGFNLPIWQLEQLRGEPRKQRQQLLHQQTHGHAVWLTVACVHLEYVVMTSLYALVVWFDPNDYAWEYLTGIFTNAFDDEVLYWGALIYFVAYSVSVWLIEPLYVAASFSLYLNRRTQLEAWDIELAFRKLGERLRQFAPSALGLLLALVCGLATVTPTPVWATPEADTETVATTRLQGDAARAQIEAIMQQEAFSQVRKVKQWTARETDDEEPDIAEWSKSLQAIIATVMKAVLWIAVVILVVLGIAYRRQLLALLKPLRTKTHTTAPPDILFGMDIRPESLPDDIAAASQRLWESGQHRAALGLLYRGALMRLTRHDDVAIHDSHTEGDILNLARPALNAQRLAWLSAVTSAWQEVAYAHRIPADSKVLPLFSGWTTFSAEPTAEVVA</sequence>
<evidence type="ECO:0008006" key="4">
    <source>
        <dbReference type="Google" id="ProtNLM"/>
    </source>
</evidence>